<evidence type="ECO:0000256" key="2">
    <source>
        <dbReference type="SAM" id="Phobius"/>
    </source>
</evidence>
<name>A0A0F7UBA3_NEOCL</name>
<keyword evidence="2" id="KW-0812">Transmembrane</keyword>
<dbReference type="EMBL" id="LN714481">
    <property type="protein sequence ID" value="CEL66296.1"/>
    <property type="molecule type" value="Genomic_DNA"/>
</dbReference>
<evidence type="ECO:0008006" key="4">
    <source>
        <dbReference type="Google" id="ProtNLM"/>
    </source>
</evidence>
<organism evidence="3">
    <name type="scientific">Neospora caninum (strain Liverpool)</name>
    <dbReference type="NCBI Taxonomy" id="572307"/>
    <lineage>
        <taxon>Eukaryota</taxon>
        <taxon>Sar</taxon>
        <taxon>Alveolata</taxon>
        <taxon>Apicomplexa</taxon>
        <taxon>Conoidasida</taxon>
        <taxon>Coccidia</taxon>
        <taxon>Eucoccidiorida</taxon>
        <taxon>Eimeriorina</taxon>
        <taxon>Sarcocystidae</taxon>
        <taxon>Neospora</taxon>
    </lineage>
</organism>
<gene>
    <name evidence="3" type="ORF">BN1204_021160</name>
</gene>
<evidence type="ECO:0000256" key="1">
    <source>
        <dbReference type="SAM" id="MobiDB-lite"/>
    </source>
</evidence>
<feature type="compositionally biased region" description="Basic and acidic residues" evidence="1">
    <location>
        <begin position="435"/>
        <end position="453"/>
    </location>
</feature>
<dbReference type="AlphaFoldDB" id="A0A0F7UBA3"/>
<feature type="region of interest" description="Disordered" evidence="1">
    <location>
        <begin position="369"/>
        <end position="453"/>
    </location>
</feature>
<feature type="transmembrane region" description="Helical" evidence="2">
    <location>
        <begin position="529"/>
        <end position="552"/>
    </location>
</feature>
<feature type="compositionally biased region" description="Polar residues" evidence="1">
    <location>
        <begin position="395"/>
        <end position="407"/>
    </location>
</feature>
<protein>
    <recommendedName>
        <fullName evidence="4">Transmembrane protein</fullName>
    </recommendedName>
</protein>
<accession>A0A0F7UBA3</accession>
<sequence length="600" mass="65349">MAELSRTPDALADSVSHEIQGDLGQSSVAAVNLPDDRELARTSGGGQDVRLLIHSATHSSASPQSNALGSHDEQRYHLLPLPEREKSSRLGPTSHMILVTVFVLLAAVILLIASCALAGRARWKHSVLLTHCLLELHIAVVLLFLVIGPAATLLWRFCRDEATPPRQASCPPRSFTSYLRSVVRVSEKAERRERVTSVIISSFEISTAFAFLFVVVHILYLPPLSAFDGTGHQDYWPTSLSAASVPWSTSFISISSPSFNALYDVGRGEERVKHPIGATHGREAATDQNSPDPLSHGSVSGLSDGTPPAAKTLHVTARKSDTRRMEHRRIPYYSEHMGGLMHRHEELFRQGKQLLSSSQESRARDLPNLRLSSYPEDNFHPQLRVTGRGSRKSSKTAQVAHSQSSPQRWKATPSPERPGSRRGGSLRSGPAHTAGTRDSRQSERTTNHRHDAESVSFVESLVSKAVENVLSHPAGWNQLETELSRDVATKSWLLTMKTIILIGTVSWVIFMAVSGVLTRINRSLKSQAASQFIICCSVAALAGFLAAMLPLLDIARQPGPDAPGYERLPFGEAAPAALAAYLVVDGITNILTEPEMESGT</sequence>
<evidence type="ECO:0000313" key="3">
    <source>
        <dbReference type="EMBL" id="CEL66296.1"/>
    </source>
</evidence>
<feature type="transmembrane region" description="Helical" evidence="2">
    <location>
        <begin position="499"/>
        <end position="517"/>
    </location>
</feature>
<keyword evidence="2" id="KW-0472">Membrane</keyword>
<feature type="region of interest" description="Disordered" evidence="1">
    <location>
        <begin position="279"/>
        <end position="329"/>
    </location>
</feature>
<proteinExistence type="predicted"/>
<feature type="transmembrane region" description="Helical" evidence="2">
    <location>
        <begin position="96"/>
        <end position="119"/>
    </location>
</feature>
<feature type="transmembrane region" description="Helical" evidence="2">
    <location>
        <begin position="139"/>
        <end position="158"/>
    </location>
</feature>
<reference evidence="3" key="1">
    <citation type="journal article" date="2015" name="PLoS ONE">
        <title>Comprehensive Evaluation of Toxoplasma gondii VEG and Neospora caninum LIV Genomes with Tachyzoite Stage Transcriptome and Proteome Defines Novel Transcript Features.</title>
        <authorList>
            <person name="Ramaprasad A."/>
            <person name="Mourier T."/>
            <person name="Naeem R."/>
            <person name="Malas T.B."/>
            <person name="Moussa E."/>
            <person name="Panigrahi A."/>
            <person name="Vermont S.J."/>
            <person name="Otto T.D."/>
            <person name="Wastling J."/>
            <person name="Pain A."/>
        </authorList>
    </citation>
    <scope>NUCLEOTIDE SEQUENCE</scope>
    <source>
        <strain evidence="3">Liverpool</strain>
    </source>
</reference>
<feature type="transmembrane region" description="Helical" evidence="2">
    <location>
        <begin position="198"/>
        <end position="220"/>
    </location>
</feature>
<feature type="compositionally biased region" description="Polar residues" evidence="1">
    <location>
        <begin position="286"/>
        <end position="303"/>
    </location>
</feature>
<keyword evidence="2" id="KW-1133">Transmembrane helix</keyword>